<reference evidence="1 2" key="1">
    <citation type="submission" date="2017-12" db="EMBL/GenBank/DDBJ databases">
        <title>Genome Sequence of a Multidrug-Resistant Candida haemulonii Isolate from a Patient with Chronic Leg Ulcers in Israel.</title>
        <authorList>
            <person name="Chow N.A."/>
            <person name="Gade L."/>
            <person name="Batra D."/>
            <person name="Rowe L.A."/>
            <person name="Ben-Ami R."/>
            <person name="Loparev V.N."/>
            <person name="Litvintseva A.P."/>
        </authorList>
    </citation>
    <scope>NUCLEOTIDE SEQUENCE [LARGE SCALE GENOMIC DNA]</scope>
    <source>
        <strain evidence="1 2">B11899</strain>
    </source>
</reference>
<comment type="caution">
    <text evidence="1">The sequence shown here is derived from an EMBL/GenBank/DDBJ whole genome shotgun (WGS) entry which is preliminary data.</text>
</comment>
<dbReference type="OrthoDB" id="5364312at2759"/>
<dbReference type="Proteomes" id="UP000244309">
    <property type="component" value="Unassembled WGS sequence"/>
</dbReference>
<dbReference type="EMBL" id="PKFO01000010">
    <property type="protein sequence ID" value="PVH23347.1"/>
    <property type="molecule type" value="Genomic_DNA"/>
</dbReference>
<keyword evidence="2" id="KW-1185">Reference proteome</keyword>
<dbReference type="RefSeq" id="XP_025344287.1">
    <property type="nucleotide sequence ID" value="XM_025486737.1"/>
</dbReference>
<name>A0A2V1AZ53_9ASCO</name>
<sequence>MTDPLDTRDINEATIDDRPDEADISLPWPSFTNAIATKASANYKEKDTSQRGIFERSLSTSSFGTSTRRNSRVSAPASFNVRSASVISNETQKSFAVHHNTEDFIPPVLDHTTEILTDPSIDFNEVSVVCCECEGENNKPKDRCKRLNSHKGRFTAQQPQIRSRSRSRSFICNSLMSALGSSDDEEDIDNKREEGDPESDFLLDAKTINFYSFNDILNREKDLERFNTFRMSNLLS</sequence>
<protein>
    <submittedName>
        <fullName evidence="1">Uncharacterized protein</fullName>
    </submittedName>
</protein>
<organism evidence="1 2">
    <name type="scientific">Candidozyma haemuli</name>
    <dbReference type="NCBI Taxonomy" id="45357"/>
    <lineage>
        <taxon>Eukaryota</taxon>
        <taxon>Fungi</taxon>
        <taxon>Dikarya</taxon>
        <taxon>Ascomycota</taxon>
        <taxon>Saccharomycotina</taxon>
        <taxon>Pichiomycetes</taxon>
        <taxon>Metschnikowiaceae</taxon>
        <taxon>Candidozyma</taxon>
    </lineage>
</organism>
<accession>A0A2V1AZ53</accession>
<proteinExistence type="predicted"/>
<dbReference type="AlphaFoldDB" id="A0A2V1AZ53"/>
<dbReference type="VEuPathDB" id="FungiDB:CXQ85_003081"/>
<dbReference type="GeneID" id="37008412"/>
<evidence type="ECO:0000313" key="2">
    <source>
        <dbReference type="Proteomes" id="UP000244309"/>
    </source>
</evidence>
<gene>
    <name evidence="1" type="ORF">CXQ85_003081</name>
</gene>
<evidence type="ECO:0000313" key="1">
    <source>
        <dbReference type="EMBL" id="PVH23347.1"/>
    </source>
</evidence>